<sequence length="222" mass="25094">MLTETNQISKITLYWLDKSRSQHILWLLEELKLDVHPLGKSPVIDIQAADAAKPLIIAESVTILEYLVEHFGKWLVPKRQEWLRYRYYMHYAEGSFMALMLIALLTHTIRSAPVWFFLKPITTGIASTLGTMYTAPNLKTHLSFLEDQLATAPNGGGFFCGNELTGADILMIFPLEAAVQRVPSFEKSYPKVYLSPTKRPVKRFSEASGEKYIPVSDVAMGL</sequence>
<evidence type="ECO:0000313" key="4">
    <source>
        <dbReference type="EMBL" id="OCK79696.1"/>
    </source>
</evidence>
<keyword evidence="2" id="KW-0472">Membrane</keyword>
<dbReference type="InterPro" id="IPR004046">
    <property type="entry name" value="GST_C"/>
</dbReference>
<name>A0A8E2E933_9PEZI</name>
<evidence type="ECO:0000256" key="1">
    <source>
        <dbReference type="ARBA" id="ARBA00007409"/>
    </source>
</evidence>
<dbReference type="OrthoDB" id="2098326at2759"/>
<dbReference type="CDD" id="cd03189">
    <property type="entry name" value="GST_C_GTT1_like"/>
    <property type="match status" value="1"/>
</dbReference>
<evidence type="ECO:0000259" key="3">
    <source>
        <dbReference type="PROSITE" id="PS50404"/>
    </source>
</evidence>
<dbReference type="InterPro" id="IPR004045">
    <property type="entry name" value="Glutathione_S-Trfase_N"/>
</dbReference>
<keyword evidence="2" id="KW-1133">Transmembrane helix</keyword>
<proteinExistence type="inferred from homology"/>
<dbReference type="Gene3D" id="1.20.1050.10">
    <property type="match status" value="1"/>
</dbReference>
<dbReference type="InterPro" id="IPR036249">
    <property type="entry name" value="Thioredoxin-like_sf"/>
</dbReference>
<evidence type="ECO:0000313" key="5">
    <source>
        <dbReference type="Proteomes" id="UP000250266"/>
    </source>
</evidence>
<dbReference type="GO" id="GO:0016740">
    <property type="term" value="F:transferase activity"/>
    <property type="evidence" value="ECO:0007669"/>
    <property type="project" value="UniProtKB-KW"/>
</dbReference>
<feature type="transmembrane region" description="Helical" evidence="2">
    <location>
        <begin position="88"/>
        <end position="109"/>
    </location>
</feature>
<dbReference type="SFLD" id="SFLDS00019">
    <property type="entry name" value="Glutathione_Transferase_(cytos"/>
    <property type="match status" value="1"/>
</dbReference>
<dbReference type="CDD" id="cd03046">
    <property type="entry name" value="GST_N_GTT1_like"/>
    <property type="match status" value="1"/>
</dbReference>
<feature type="domain" description="GST N-terminal" evidence="3">
    <location>
        <begin position="1"/>
        <end position="75"/>
    </location>
</feature>
<dbReference type="PANTHER" id="PTHR44051:SF9">
    <property type="entry name" value="GLUTATHIONE S-TRANSFERASE 1"/>
    <property type="match status" value="1"/>
</dbReference>
<comment type="similarity">
    <text evidence="1">Belongs to the GST superfamily.</text>
</comment>
<dbReference type="PROSITE" id="PS50404">
    <property type="entry name" value="GST_NTER"/>
    <property type="match status" value="1"/>
</dbReference>
<reference evidence="4 5" key="1">
    <citation type="journal article" date="2016" name="Nat. Commun.">
        <title>Ectomycorrhizal ecology is imprinted in the genome of the dominant symbiotic fungus Cenococcum geophilum.</title>
        <authorList>
            <consortium name="DOE Joint Genome Institute"/>
            <person name="Peter M."/>
            <person name="Kohler A."/>
            <person name="Ohm R.A."/>
            <person name="Kuo A."/>
            <person name="Krutzmann J."/>
            <person name="Morin E."/>
            <person name="Arend M."/>
            <person name="Barry K.W."/>
            <person name="Binder M."/>
            <person name="Choi C."/>
            <person name="Clum A."/>
            <person name="Copeland A."/>
            <person name="Grisel N."/>
            <person name="Haridas S."/>
            <person name="Kipfer T."/>
            <person name="LaButti K."/>
            <person name="Lindquist E."/>
            <person name="Lipzen A."/>
            <person name="Maire R."/>
            <person name="Meier B."/>
            <person name="Mihaltcheva S."/>
            <person name="Molinier V."/>
            <person name="Murat C."/>
            <person name="Poggeler S."/>
            <person name="Quandt C.A."/>
            <person name="Sperisen C."/>
            <person name="Tritt A."/>
            <person name="Tisserant E."/>
            <person name="Crous P.W."/>
            <person name="Henrissat B."/>
            <person name="Nehls U."/>
            <person name="Egli S."/>
            <person name="Spatafora J.W."/>
            <person name="Grigoriev I.V."/>
            <person name="Martin F.M."/>
        </authorList>
    </citation>
    <scope>NUCLEOTIDE SEQUENCE [LARGE SCALE GENOMIC DNA]</scope>
    <source>
        <strain evidence="4 5">CBS 459.81</strain>
    </source>
</reference>
<dbReference type="SUPFAM" id="SSF47616">
    <property type="entry name" value="GST C-terminal domain-like"/>
    <property type="match status" value="1"/>
</dbReference>
<dbReference type="Proteomes" id="UP000250266">
    <property type="component" value="Unassembled WGS sequence"/>
</dbReference>
<dbReference type="AlphaFoldDB" id="A0A8E2E933"/>
<accession>A0A8E2E933</accession>
<keyword evidence="2" id="KW-0812">Transmembrane</keyword>
<protein>
    <submittedName>
        <fullName evidence="4">Glutathione transferase</fullName>
    </submittedName>
</protein>
<dbReference type="Pfam" id="PF00043">
    <property type="entry name" value="GST_C"/>
    <property type="match status" value="1"/>
</dbReference>
<keyword evidence="4" id="KW-0808">Transferase</keyword>
<gene>
    <name evidence="4" type="ORF">K432DRAFT_435198</name>
</gene>
<dbReference type="SUPFAM" id="SSF52833">
    <property type="entry name" value="Thioredoxin-like"/>
    <property type="match status" value="1"/>
</dbReference>
<dbReference type="Gene3D" id="3.40.30.10">
    <property type="entry name" value="Glutaredoxin"/>
    <property type="match status" value="2"/>
</dbReference>
<dbReference type="EMBL" id="KV744992">
    <property type="protein sequence ID" value="OCK79696.1"/>
    <property type="molecule type" value="Genomic_DNA"/>
</dbReference>
<dbReference type="InterPro" id="IPR036282">
    <property type="entry name" value="Glutathione-S-Trfase_C_sf"/>
</dbReference>
<keyword evidence="5" id="KW-1185">Reference proteome</keyword>
<dbReference type="PANTHER" id="PTHR44051">
    <property type="entry name" value="GLUTATHIONE S-TRANSFERASE-RELATED"/>
    <property type="match status" value="1"/>
</dbReference>
<organism evidence="4 5">
    <name type="scientific">Lepidopterella palustris CBS 459.81</name>
    <dbReference type="NCBI Taxonomy" id="1314670"/>
    <lineage>
        <taxon>Eukaryota</taxon>
        <taxon>Fungi</taxon>
        <taxon>Dikarya</taxon>
        <taxon>Ascomycota</taxon>
        <taxon>Pezizomycotina</taxon>
        <taxon>Dothideomycetes</taxon>
        <taxon>Pleosporomycetidae</taxon>
        <taxon>Mytilinidiales</taxon>
        <taxon>Argynnaceae</taxon>
        <taxon>Lepidopterella</taxon>
    </lineage>
</organism>
<dbReference type="InterPro" id="IPR040079">
    <property type="entry name" value="Glutathione_S-Trfase"/>
</dbReference>
<evidence type="ECO:0000256" key="2">
    <source>
        <dbReference type="SAM" id="Phobius"/>
    </source>
</evidence>